<accession>A0A2D3TEA7</accession>
<dbReference type="EMBL" id="CP017613">
    <property type="protein sequence ID" value="ATW34063.1"/>
    <property type="molecule type" value="Genomic_DNA"/>
</dbReference>
<gene>
    <name evidence="1" type="ORF">BJP43_07110</name>
</gene>
<organism evidence="1 2">
    <name type="scientific">Candidatus Williamhamiltonella defendens</name>
    <dbReference type="NCBI Taxonomy" id="138072"/>
    <lineage>
        <taxon>Bacteria</taxon>
        <taxon>Pseudomonadati</taxon>
        <taxon>Pseudomonadota</taxon>
        <taxon>Gammaproteobacteria</taxon>
        <taxon>Enterobacterales</taxon>
        <taxon>Enterobacteriaceae</taxon>
        <taxon>aphid secondary symbionts</taxon>
        <taxon>Candidatus Williamhamiltonella</taxon>
    </lineage>
</organism>
<protein>
    <recommendedName>
        <fullName evidence="3">Phage virion morphogenesis protein</fullName>
    </recommendedName>
</protein>
<dbReference type="RefSeq" id="WP_100096701.1">
    <property type="nucleotide sequence ID" value="NZ_CP017613.1"/>
</dbReference>
<sequence>MSLDNLHIEFHQPKDLVFNRLLVRRAFMKIGQRHQEEARRRLMKRGGRSQAGETPRWQTGRLAQSIGYHVPRPASRRPGLMVKIAPNQKRGIGSQDIAGDFYPVFLHHGVRSASYGMPKQHKRQKRHHKSGGWRIEKRQNYMVATLMRLKSWTCYTLKKALRKSLRPERRRSHS</sequence>
<name>A0A2D3TEA7_9ENTR</name>
<evidence type="ECO:0000313" key="1">
    <source>
        <dbReference type="EMBL" id="ATW34063.1"/>
    </source>
</evidence>
<evidence type="ECO:0000313" key="2">
    <source>
        <dbReference type="Proteomes" id="UP000229055"/>
    </source>
</evidence>
<proteinExistence type="predicted"/>
<dbReference type="AlphaFoldDB" id="A0A2D3TEA7"/>
<evidence type="ECO:0008006" key="3">
    <source>
        <dbReference type="Google" id="ProtNLM"/>
    </source>
</evidence>
<dbReference type="Proteomes" id="UP000229055">
    <property type="component" value="Chromosome"/>
</dbReference>
<reference evidence="2" key="2">
    <citation type="submission" date="2017-11" db="EMBL/GenBank/DDBJ databases">
        <title>PacBio sequencing of new strain of the secondary endosymbiont Candidatus Hamiltonella defensa.</title>
        <authorList>
            <person name="Strand M.R."/>
            <person name="Oliver K."/>
        </authorList>
    </citation>
    <scope>NUCLEOTIDE SEQUENCE [LARGE SCALE GENOMIC DNA]</scope>
    <source>
        <strain evidence="2">ZA17</strain>
    </source>
</reference>
<reference evidence="2" key="1">
    <citation type="submission" date="2016-10" db="EMBL/GenBank/DDBJ databases">
        <authorList>
            <person name="Chevignon G."/>
        </authorList>
    </citation>
    <scope>NUCLEOTIDE SEQUENCE [LARGE SCALE GENOMIC DNA]</scope>
    <source>
        <strain evidence="2">ZA17</strain>
    </source>
</reference>